<proteinExistence type="predicted"/>
<feature type="region of interest" description="Disordered" evidence="1">
    <location>
        <begin position="1"/>
        <end position="55"/>
    </location>
</feature>
<feature type="compositionally biased region" description="Basic and acidic residues" evidence="1">
    <location>
        <begin position="21"/>
        <end position="55"/>
    </location>
</feature>
<dbReference type="Proteomes" id="UP001158049">
    <property type="component" value="Unassembled WGS sequence"/>
</dbReference>
<evidence type="ECO:0000313" key="2">
    <source>
        <dbReference type="EMBL" id="SMP69925.1"/>
    </source>
</evidence>
<comment type="caution">
    <text evidence="2">The sequence shown here is derived from an EMBL/GenBank/DDBJ whole genome shotgun (WGS) entry which is preliminary data.</text>
</comment>
<organism evidence="2 3">
    <name type="scientific">Noviherbaspirillum suwonense</name>
    <dbReference type="NCBI Taxonomy" id="1224511"/>
    <lineage>
        <taxon>Bacteria</taxon>
        <taxon>Pseudomonadati</taxon>
        <taxon>Pseudomonadota</taxon>
        <taxon>Betaproteobacteria</taxon>
        <taxon>Burkholderiales</taxon>
        <taxon>Oxalobacteraceae</taxon>
        <taxon>Noviherbaspirillum</taxon>
    </lineage>
</organism>
<gene>
    <name evidence="2" type="ORF">SAMN06295970_115104</name>
</gene>
<dbReference type="EMBL" id="FXUL01000015">
    <property type="protein sequence ID" value="SMP69925.1"/>
    <property type="molecule type" value="Genomic_DNA"/>
</dbReference>
<sequence>MQNPIKHMPTEADVGSGEKGPGQKETEKMIEQVGDKVNETHADQGKDVSKDKPAS</sequence>
<keyword evidence="3" id="KW-1185">Reference proteome</keyword>
<protein>
    <recommendedName>
        <fullName evidence="4">General stress protein CsbD</fullName>
    </recommendedName>
</protein>
<reference evidence="2 3" key="1">
    <citation type="submission" date="2017-05" db="EMBL/GenBank/DDBJ databases">
        <authorList>
            <person name="Varghese N."/>
            <person name="Submissions S."/>
        </authorList>
    </citation>
    <scope>NUCLEOTIDE SEQUENCE [LARGE SCALE GENOMIC DNA]</scope>
    <source>
        <strain evidence="2 3">DSM 26001</strain>
    </source>
</reference>
<name>A0ABY1QGI8_9BURK</name>
<dbReference type="RefSeq" id="WP_283443720.1">
    <property type="nucleotide sequence ID" value="NZ_FXUL01000015.1"/>
</dbReference>
<evidence type="ECO:0000256" key="1">
    <source>
        <dbReference type="SAM" id="MobiDB-lite"/>
    </source>
</evidence>
<evidence type="ECO:0008006" key="4">
    <source>
        <dbReference type="Google" id="ProtNLM"/>
    </source>
</evidence>
<accession>A0ABY1QGI8</accession>
<evidence type="ECO:0000313" key="3">
    <source>
        <dbReference type="Proteomes" id="UP001158049"/>
    </source>
</evidence>